<evidence type="ECO:0000256" key="1">
    <source>
        <dbReference type="SAM" id="MobiDB-lite"/>
    </source>
</evidence>
<sequence>MSRVPAPRQLVLVSSPLISLRATSRPAPNPARHECPAITTFPSSAPPTLPAARPRLDLSSLRTITAPSTTQAPHSVSPSCFDDRQPHCGDRSDRRPIRRPNSPSSRAIACCLSPPPDTPLPAPLIIATSTRRLKCPSSVFHFTGPVSSYTPRRCPPVTIGTFCATPSAPADTRDLGDLVRCPTLRRAHHGQVRPVTSAGLAVPSTRPVYQPAWATNARRTTRCWLRPPPSLQVQPATAPAVVSPVISRHARAALANIRTDTSTPRTRMTGRITPPSDAALSAAHPLASLGLTMPGARPPANVAAARLPAVVSPSVRPSQRTAARAMPKAAGRYIRAAQACGGLDRGDLAICADLEAGAQGQTRQGAREMQTVGAGRAPR</sequence>
<keyword evidence="3" id="KW-1185">Reference proteome</keyword>
<evidence type="ECO:0000313" key="2">
    <source>
        <dbReference type="EMBL" id="EPS95482.1"/>
    </source>
</evidence>
<evidence type="ECO:0000313" key="3">
    <source>
        <dbReference type="Proteomes" id="UP000015241"/>
    </source>
</evidence>
<name>S8DS40_FOMSC</name>
<reference evidence="2 3" key="1">
    <citation type="journal article" date="2012" name="Science">
        <title>The Paleozoic origin of enzymatic lignin decomposition reconstructed from 31 fungal genomes.</title>
        <authorList>
            <person name="Floudas D."/>
            <person name="Binder M."/>
            <person name="Riley R."/>
            <person name="Barry K."/>
            <person name="Blanchette R.A."/>
            <person name="Henrissat B."/>
            <person name="Martinez A.T."/>
            <person name="Otillar R."/>
            <person name="Spatafora J.W."/>
            <person name="Yadav J.S."/>
            <person name="Aerts A."/>
            <person name="Benoit I."/>
            <person name="Boyd A."/>
            <person name="Carlson A."/>
            <person name="Copeland A."/>
            <person name="Coutinho P.M."/>
            <person name="de Vries R.P."/>
            <person name="Ferreira P."/>
            <person name="Findley K."/>
            <person name="Foster B."/>
            <person name="Gaskell J."/>
            <person name="Glotzer D."/>
            <person name="Gorecki P."/>
            <person name="Heitman J."/>
            <person name="Hesse C."/>
            <person name="Hori C."/>
            <person name="Igarashi K."/>
            <person name="Jurgens J.A."/>
            <person name="Kallen N."/>
            <person name="Kersten P."/>
            <person name="Kohler A."/>
            <person name="Kuees U."/>
            <person name="Kumar T.K.A."/>
            <person name="Kuo A."/>
            <person name="LaButti K."/>
            <person name="Larrondo L.F."/>
            <person name="Lindquist E."/>
            <person name="Ling A."/>
            <person name="Lombard V."/>
            <person name="Lucas S."/>
            <person name="Lundell T."/>
            <person name="Martin R."/>
            <person name="McLaughlin D.J."/>
            <person name="Morgenstern I."/>
            <person name="Morin E."/>
            <person name="Murat C."/>
            <person name="Nagy L.G."/>
            <person name="Nolan M."/>
            <person name="Ohm R.A."/>
            <person name="Patyshakuliyeva A."/>
            <person name="Rokas A."/>
            <person name="Ruiz-Duenas F.J."/>
            <person name="Sabat G."/>
            <person name="Salamov A."/>
            <person name="Samejima M."/>
            <person name="Schmutz J."/>
            <person name="Slot J.C."/>
            <person name="St John F."/>
            <person name="Stenlid J."/>
            <person name="Sun H."/>
            <person name="Sun S."/>
            <person name="Syed K."/>
            <person name="Tsang A."/>
            <person name="Wiebenga A."/>
            <person name="Young D."/>
            <person name="Pisabarro A."/>
            <person name="Eastwood D.C."/>
            <person name="Martin F."/>
            <person name="Cullen D."/>
            <person name="Grigoriev I.V."/>
            <person name="Hibbett D.S."/>
        </authorList>
    </citation>
    <scope>NUCLEOTIDE SEQUENCE</scope>
    <source>
        <strain evidence="3">FP-58527</strain>
    </source>
</reference>
<dbReference type="InParanoid" id="S8DS40"/>
<dbReference type="HOGENOM" id="CLU_729656_0_0_1"/>
<feature type="compositionally biased region" description="Polar residues" evidence="1">
    <location>
        <begin position="67"/>
        <end position="78"/>
    </location>
</feature>
<accession>S8DS40</accession>
<gene>
    <name evidence="2" type="ORF">FOMPIDRAFT_1054113</name>
</gene>
<feature type="region of interest" description="Disordered" evidence="1">
    <location>
        <begin position="359"/>
        <end position="379"/>
    </location>
</feature>
<proteinExistence type="predicted"/>
<dbReference type="Proteomes" id="UP000015241">
    <property type="component" value="Unassembled WGS sequence"/>
</dbReference>
<protein>
    <submittedName>
        <fullName evidence="2">Uncharacterized protein</fullName>
    </submittedName>
</protein>
<feature type="region of interest" description="Disordered" evidence="1">
    <location>
        <begin position="67"/>
        <end position="106"/>
    </location>
</feature>
<dbReference type="AlphaFoldDB" id="S8DS40"/>
<dbReference type="EMBL" id="KE504206">
    <property type="protein sequence ID" value="EPS95482.1"/>
    <property type="molecule type" value="Genomic_DNA"/>
</dbReference>
<feature type="compositionally biased region" description="Basic and acidic residues" evidence="1">
    <location>
        <begin position="81"/>
        <end position="95"/>
    </location>
</feature>
<organism evidence="2 3">
    <name type="scientific">Fomitopsis schrenkii</name>
    <name type="common">Brown rot fungus</name>
    <dbReference type="NCBI Taxonomy" id="2126942"/>
    <lineage>
        <taxon>Eukaryota</taxon>
        <taxon>Fungi</taxon>
        <taxon>Dikarya</taxon>
        <taxon>Basidiomycota</taxon>
        <taxon>Agaricomycotina</taxon>
        <taxon>Agaricomycetes</taxon>
        <taxon>Polyporales</taxon>
        <taxon>Fomitopsis</taxon>
    </lineage>
</organism>